<name>A0A4U5LRI4_STECR</name>
<dbReference type="EMBL" id="AZBU02000013">
    <property type="protein sequence ID" value="TKR58608.1"/>
    <property type="molecule type" value="Genomic_DNA"/>
</dbReference>
<dbReference type="Gene3D" id="1.10.10.820">
    <property type="match status" value="1"/>
</dbReference>
<evidence type="ECO:0000256" key="6">
    <source>
        <dbReference type="ARBA" id="ARBA00023175"/>
    </source>
</evidence>
<comment type="similarity">
    <text evidence="1 8">Belongs to the TRAFAC class myosin-kinesin ATPase superfamily. Myosin family.</text>
</comment>
<reference evidence="12 13" key="2">
    <citation type="journal article" date="2019" name="G3 (Bethesda)">
        <title>Hybrid Assembly of the Genome of the Entomopathogenic Nematode Steinernema carpocapsae Identifies the X-Chromosome.</title>
        <authorList>
            <person name="Serra L."/>
            <person name="Macchietto M."/>
            <person name="Macias-Munoz A."/>
            <person name="McGill C.J."/>
            <person name="Rodriguez I.M."/>
            <person name="Rodriguez B."/>
            <person name="Murad R."/>
            <person name="Mortazavi A."/>
        </authorList>
    </citation>
    <scope>NUCLEOTIDE SEQUENCE [LARGE SCALE GENOMIC DNA]</scope>
    <source>
        <strain evidence="12 13">ALL</strain>
    </source>
</reference>
<evidence type="ECO:0000259" key="10">
    <source>
        <dbReference type="PROSITE" id="PS51456"/>
    </source>
</evidence>
<comment type="caution">
    <text evidence="8">Lacks conserved residue(s) required for the propagation of feature annotation.</text>
</comment>
<dbReference type="PROSITE" id="PS51456">
    <property type="entry name" value="MYOSIN_MOTOR"/>
    <property type="match status" value="1"/>
</dbReference>
<dbReference type="Gene3D" id="3.40.850.10">
    <property type="entry name" value="Kinesin motor domain"/>
    <property type="match status" value="1"/>
</dbReference>
<comment type="caution">
    <text evidence="12">The sequence shown here is derived from an EMBL/GenBank/DDBJ whole genome shotgun (WGS) entry which is preliminary data.</text>
</comment>
<proteinExistence type="inferred from homology"/>
<evidence type="ECO:0000256" key="3">
    <source>
        <dbReference type="ARBA" id="ARBA00022840"/>
    </source>
</evidence>
<dbReference type="GO" id="GO:0007015">
    <property type="term" value="P:actin filament organization"/>
    <property type="evidence" value="ECO:0007669"/>
    <property type="project" value="TreeGrafter"/>
</dbReference>
<protein>
    <recommendedName>
        <fullName evidence="14">Myosin motor domain-containing protein</fullName>
    </recommendedName>
</protein>
<dbReference type="PROSITE" id="PS51844">
    <property type="entry name" value="SH3_LIKE"/>
    <property type="match status" value="1"/>
</dbReference>
<dbReference type="FunFam" id="1.20.120.720:FF:000001">
    <property type="entry name" value="Myosin heavy chain, muscle"/>
    <property type="match status" value="1"/>
</dbReference>
<dbReference type="InterPro" id="IPR036961">
    <property type="entry name" value="Kinesin_motor_dom_sf"/>
</dbReference>
<accession>A0A4U5LRI4</accession>
<dbReference type="FunFam" id="2.30.30.360:FF:000001">
    <property type="entry name" value="Myosin heavy chain"/>
    <property type="match status" value="1"/>
</dbReference>
<feature type="region of interest" description="Disordered" evidence="9">
    <location>
        <begin position="592"/>
        <end position="613"/>
    </location>
</feature>
<evidence type="ECO:0000256" key="1">
    <source>
        <dbReference type="ARBA" id="ARBA00008314"/>
    </source>
</evidence>
<dbReference type="GO" id="GO:0005863">
    <property type="term" value="C:striated muscle myosin thick filament"/>
    <property type="evidence" value="ECO:0007669"/>
    <property type="project" value="UniProtKB-ARBA"/>
</dbReference>
<dbReference type="GO" id="GO:0016459">
    <property type="term" value="C:myosin complex"/>
    <property type="evidence" value="ECO:0007669"/>
    <property type="project" value="UniProtKB-KW"/>
</dbReference>
<dbReference type="GO" id="GO:0000146">
    <property type="term" value="F:microfilament motor activity"/>
    <property type="evidence" value="ECO:0007669"/>
    <property type="project" value="TreeGrafter"/>
</dbReference>
<dbReference type="GO" id="GO:0051015">
    <property type="term" value="F:actin filament binding"/>
    <property type="evidence" value="ECO:0007669"/>
    <property type="project" value="InterPro"/>
</dbReference>
<evidence type="ECO:0000313" key="12">
    <source>
        <dbReference type="EMBL" id="TKR58608.1"/>
    </source>
</evidence>
<evidence type="ECO:0000256" key="5">
    <source>
        <dbReference type="ARBA" id="ARBA00023123"/>
    </source>
</evidence>
<dbReference type="PANTHER" id="PTHR13140">
    <property type="entry name" value="MYOSIN"/>
    <property type="match status" value="1"/>
</dbReference>
<keyword evidence="6 8" id="KW-0505">Motor protein</keyword>
<gene>
    <name evidence="12" type="ORF">L596_030032</name>
</gene>
<dbReference type="PRINTS" id="PR00193">
    <property type="entry name" value="MYOSINHEAVY"/>
</dbReference>
<evidence type="ECO:0000256" key="4">
    <source>
        <dbReference type="ARBA" id="ARBA00023054"/>
    </source>
</evidence>
<feature type="domain" description="Myosin motor" evidence="10">
    <location>
        <begin position="84"/>
        <end position="613"/>
    </location>
</feature>
<evidence type="ECO:0000256" key="9">
    <source>
        <dbReference type="SAM" id="MobiDB-lite"/>
    </source>
</evidence>
<keyword evidence="2 8" id="KW-0547">Nucleotide-binding</keyword>
<dbReference type="GO" id="GO:0016020">
    <property type="term" value="C:membrane"/>
    <property type="evidence" value="ECO:0007669"/>
    <property type="project" value="TreeGrafter"/>
</dbReference>
<keyword evidence="3 8" id="KW-0067">ATP-binding</keyword>
<dbReference type="InterPro" id="IPR027417">
    <property type="entry name" value="P-loop_NTPase"/>
</dbReference>
<dbReference type="Pfam" id="PF00063">
    <property type="entry name" value="Myosin_head"/>
    <property type="match status" value="1"/>
</dbReference>
<keyword evidence="7 8" id="KW-0009">Actin-binding</keyword>
<dbReference type="Pfam" id="PF02736">
    <property type="entry name" value="Myosin_N"/>
    <property type="match status" value="1"/>
</dbReference>
<dbReference type="FunFam" id="3.40.850.10:FF:000024">
    <property type="entry name" value="Myosin heavy chain, isoform J"/>
    <property type="match status" value="1"/>
</dbReference>
<reference evidence="12 13" key="1">
    <citation type="journal article" date="2015" name="Genome Biol.">
        <title>Comparative genomics of Steinernema reveals deeply conserved gene regulatory networks.</title>
        <authorList>
            <person name="Dillman A.R."/>
            <person name="Macchietto M."/>
            <person name="Porter C.F."/>
            <person name="Rogers A."/>
            <person name="Williams B."/>
            <person name="Antoshechkin I."/>
            <person name="Lee M.M."/>
            <person name="Goodwin Z."/>
            <person name="Lu X."/>
            <person name="Lewis E.E."/>
            <person name="Goodrich-Blair H."/>
            <person name="Stock S.P."/>
            <person name="Adams B.J."/>
            <person name="Sternberg P.W."/>
            <person name="Mortazavi A."/>
        </authorList>
    </citation>
    <scope>NUCLEOTIDE SEQUENCE [LARGE SCALE GENOMIC DNA]</scope>
    <source>
        <strain evidence="12 13">ALL</strain>
    </source>
</reference>
<dbReference type="Gene3D" id="2.30.30.360">
    <property type="entry name" value="Myosin S1 fragment, N-terminal"/>
    <property type="match status" value="1"/>
</dbReference>
<feature type="domain" description="Myosin N-terminal SH3-like" evidence="11">
    <location>
        <begin position="31"/>
        <end position="80"/>
    </location>
</feature>
<dbReference type="Proteomes" id="UP000298663">
    <property type="component" value="Unassembled WGS sequence"/>
</dbReference>
<dbReference type="FunFam" id="1.10.10.820:FF:000001">
    <property type="entry name" value="Myosin heavy chain"/>
    <property type="match status" value="1"/>
</dbReference>
<organism evidence="12 13">
    <name type="scientific">Steinernema carpocapsae</name>
    <name type="common">Entomopathogenic nematode</name>
    <dbReference type="NCBI Taxonomy" id="34508"/>
    <lineage>
        <taxon>Eukaryota</taxon>
        <taxon>Metazoa</taxon>
        <taxon>Ecdysozoa</taxon>
        <taxon>Nematoda</taxon>
        <taxon>Chromadorea</taxon>
        <taxon>Rhabditida</taxon>
        <taxon>Tylenchina</taxon>
        <taxon>Panagrolaimomorpha</taxon>
        <taxon>Strongyloidoidea</taxon>
        <taxon>Steinernematidae</taxon>
        <taxon>Steinernema</taxon>
    </lineage>
</organism>
<feature type="binding site" evidence="8">
    <location>
        <begin position="177"/>
        <end position="184"/>
    </location>
    <ligand>
        <name>ATP</name>
        <dbReference type="ChEBI" id="CHEBI:30616"/>
    </ligand>
</feature>
<evidence type="ECO:0008006" key="14">
    <source>
        <dbReference type="Google" id="ProtNLM"/>
    </source>
</evidence>
<dbReference type="InterPro" id="IPR008989">
    <property type="entry name" value="Myosin_S1_N"/>
</dbReference>
<evidence type="ECO:0000256" key="7">
    <source>
        <dbReference type="ARBA" id="ARBA00023203"/>
    </source>
</evidence>
<dbReference type="SMART" id="SM00242">
    <property type="entry name" value="MYSc"/>
    <property type="match status" value="1"/>
</dbReference>
<dbReference type="CDD" id="cd01377">
    <property type="entry name" value="MYSc_class_II"/>
    <property type="match status" value="1"/>
</dbReference>
<keyword evidence="4" id="KW-0175">Coiled coil</keyword>
<dbReference type="GO" id="GO:0005524">
    <property type="term" value="F:ATP binding"/>
    <property type="evidence" value="ECO:0007669"/>
    <property type="project" value="UniProtKB-UniRule"/>
</dbReference>
<dbReference type="PANTHER" id="PTHR13140:SF857">
    <property type="entry name" value="MYOSIN-11"/>
    <property type="match status" value="1"/>
</dbReference>
<dbReference type="AlphaFoldDB" id="A0A4U5LRI4"/>
<dbReference type="Gene3D" id="1.20.120.720">
    <property type="entry name" value="Myosin VI head, motor domain, U50 subdomain"/>
    <property type="match status" value="1"/>
</dbReference>
<evidence type="ECO:0000256" key="2">
    <source>
        <dbReference type="ARBA" id="ARBA00022741"/>
    </source>
</evidence>
<dbReference type="STRING" id="34508.A0A4U5LRI4"/>
<evidence type="ECO:0000313" key="13">
    <source>
        <dbReference type="Proteomes" id="UP000298663"/>
    </source>
</evidence>
<sequence>MAFGDHEKDPGWQYLKQSREQMLADQSKPYDSKKNVWIPDAEDGYVAAEVTATKGDQVTLVSARGNEVTLKKELVQEMNPPKFEKTEDMSNLSFLNDASVLHNLRSRYAAMLIYTYSGLFCVVINPYKRLPIYTDSVARMFMGKRRTEMPPHLFAVSDQAYRNMLQDHENQSMLITGESGAGKTENTKKVIAYFAAVGASQQEAEGGPAAVDTGEKKVTLEDQIVQTNPVLEAFGNAKTVRNNNSSRFGKFIRIHFNKAGRVASCDIEHYLLEKSRVIRQAPGERCYHIFYQIYSDFKPQLKKDLQLDLPISEYWFVAQAELTIDGINDTEEFQLTDEAFTILKFSEEEKMDCYRLMSAMMHMGNMKFKQRPREEQAEPDGVDEAEKAAAMYGIAQEDFMKALTKPRVKVGTEWVSKGQNLEQVHWAVGAMAKGLYSRVFNWLVKKCNVTLDQKGYSRDYFIGVLDIAGFEIFDFNSFEQLWINFVNEKLQQFFNHHMFVLEQEEYAREGIQWTFIDFGLDLQACIELIEKPLGIISMLDEECIVPKATDLTLAQKLVEQHLGKHPNFEKPSRQRANRLRLTLPCATMPALSATTASTGSRRTRIPSTTPSSR</sequence>
<evidence type="ECO:0000259" key="11">
    <source>
        <dbReference type="PROSITE" id="PS51844"/>
    </source>
</evidence>
<dbReference type="InterPro" id="IPR004009">
    <property type="entry name" value="SH3_Myosin"/>
</dbReference>
<dbReference type="SUPFAM" id="SSF52540">
    <property type="entry name" value="P-loop containing nucleoside triphosphate hydrolases"/>
    <property type="match status" value="1"/>
</dbReference>
<evidence type="ECO:0000256" key="8">
    <source>
        <dbReference type="PROSITE-ProRule" id="PRU00782"/>
    </source>
</evidence>
<dbReference type="InterPro" id="IPR001609">
    <property type="entry name" value="Myosin_head_motor_dom-like"/>
</dbReference>
<keyword evidence="5 8" id="KW-0518">Myosin</keyword>
<keyword evidence="13" id="KW-1185">Reference proteome</keyword>
<dbReference type="OrthoDB" id="6108017at2759"/>
<dbReference type="Gene3D" id="1.20.58.530">
    <property type="match status" value="1"/>
</dbReference>